<evidence type="ECO:0000259" key="3">
    <source>
        <dbReference type="Pfam" id="PF11716"/>
    </source>
</evidence>
<feature type="domain" description="tRNA wybutosine-synthesis" evidence="2">
    <location>
        <begin position="184"/>
        <end position="227"/>
    </location>
</feature>
<dbReference type="Pfam" id="PF11716">
    <property type="entry name" value="MDMPI_N"/>
    <property type="match status" value="1"/>
</dbReference>
<dbReference type="Gene3D" id="1.20.120.450">
    <property type="entry name" value="dinb family like domain"/>
    <property type="match status" value="1"/>
</dbReference>
<evidence type="ECO:0000313" key="5">
    <source>
        <dbReference type="Proteomes" id="UP000017786"/>
    </source>
</evidence>
<organism evidence="4 5">
    <name type="scientific">Mycobacterium kansasii ATCC 12478</name>
    <dbReference type="NCBI Taxonomy" id="557599"/>
    <lineage>
        <taxon>Bacteria</taxon>
        <taxon>Bacillati</taxon>
        <taxon>Actinomycetota</taxon>
        <taxon>Actinomycetes</taxon>
        <taxon>Mycobacteriales</taxon>
        <taxon>Mycobacteriaceae</taxon>
        <taxon>Mycobacterium</taxon>
    </lineage>
</organism>
<evidence type="ECO:0000256" key="1">
    <source>
        <dbReference type="SAM" id="MobiDB-lite"/>
    </source>
</evidence>
<protein>
    <recommendedName>
        <fullName evidence="6">Wyosine base formation domain-containing protein</fullName>
    </recommendedName>
</protein>
<dbReference type="HOGENOM" id="CLU_067335_0_0_11"/>
<proteinExistence type="predicted"/>
<name>U5WTP4_MYCKA</name>
<dbReference type="InterPro" id="IPR013917">
    <property type="entry name" value="tRNA_wybutosine-synth"/>
</dbReference>
<dbReference type="NCBIfam" id="TIGR03083">
    <property type="entry name" value="maleylpyruvate isomerase family mycothiol-dependent enzyme"/>
    <property type="match status" value="1"/>
</dbReference>
<dbReference type="SUPFAM" id="SSF109854">
    <property type="entry name" value="DinB/YfiT-like putative metalloenzymes"/>
    <property type="match status" value="1"/>
</dbReference>
<accession>U5WTP4</accession>
<dbReference type="InterPro" id="IPR017517">
    <property type="entry name" value="Maleyloyr_isom"/>
</dbReference>
<feature type="compositionally biased region" description="Basic and acidic residues" evidence="1">
    <location>
        <begin position="257"/>
        <end position="268"/>
    </location>
</feature>
<dbReference type="InterPro" id="IPR034660">
    <property type="entry name" value="DinB/YfiT-like"/>
</dbReference>
<feature type="domain" description="Mycothiol-dependent maleylpyruvate isomerase metal-binding" evidence="3">
    <location>
        <begin position="12"/>
        <end position="148"/>
    </location>
</feature>
<evidence type="ECO:0000259" key="2">
    <source>
        <dbReference type="Pfam" id="PF08608"/>
    </source>
</evidence>
<dbReference type="KEGG" id="mkn:MKAN_15070"/>
<dbReference type="Pfam" id="PF08608">
    <property type="entry name" value="Wyosine_form"/>
    <property type="match status" value="1"/>
</dbReference>
<evidence type="ECO:0000313" key="4">
    <source>
        <dbReference type="EMBL" id="AGZ51440.1"/>
    </source>
</evidence>
<feature type="region of interest" description="Disordered" evidence="1">
    <location>
        <begin position="251"/>
        <end position="295"/>
    </location>
</feature>
<gene>
    <name evidence="4" type="ORF">MKAN_15070</name>
</gene>
<sequence>MMAGPGPIVADLRAESDDLDALVAPLPPQRWAEPTPAPGWTIAHQIGHLLWTDRVALTAVTDEAGFADVLTQAAADPAGFVDAGAEELAARPPGELLDDWRMTRGRLHDALLTVADGRKLPWFGPPMSAASMATARLMETWAHGLDVADALGISRPATNRLRSIAHLGVRTRDYAFFVNNLTPPAEPFRVELRGPDGDTWSWGPADAAQRVTGSAEDFCFLVTQRRALATLDIAAEGEDAQRWLTIAQAFAGPPAAGDERAPAREESRGPSTRQRAMSARQRAKRAAAHQPGSGR</sequence>
<dbReference type="EMBL" id="CP006835">
    <property type="protein sequence ID" value="AGZ51440.1"/>
    <property type="molecule type" value="Genomic_DNA"/>
</dbReference>
<dbReference type="eggNOG" id="ENOG502Z7S3">
    <property type="taxonomic scope" value="Bacteria"/>
</dbReference>
<evidence type="ECO:0008006" key="6">
    <source>
        <dbReference type="Google" id="ProtNLM"/>
    </source>
</evidence>
<dbReference type="InterPro" id="IPR017518">
    <property type="entry name" value="CHP03084"/>
</dbReference>
<dbReference type="InterPro" id="IPR024344">
    <property type="entry name" value="MDMPI_metal-binding"/>
</dbReference>
<dbReference type="NCBIfam" id="TIGR03084">
    <property type="entry name" value="TIGR03084 family metal-binding protein"/>
    <property type="match status" value="1"/>
</dbReference>
<dbReference type="Proteomes" id="UP000017786">
    <property type="component" value="Chromosome"/>
</dbReference>
<dbReference type="AlphaFoldDB" id="U5WTP4"/>
<reference evidence="4 5" key="1">
    <citation type="submission" date="2013-10" db="EMBL/GenBank/DDBJ databases">
        <title>Genome sequence of Mycobacterium kansasii.</title>
        <authorList>
            <consortium name="McGill University Mycobacterium genome consortium"/>
            <person name="Veyrier F.J."/>
            <person name="Behr M.A."/>
        </authorList>
    </citation>
    <scope>NUCLEOTIDE SEQUENCE [LARGE SCALE GENOMIC DNA]</scope>
    <source>
        <strain evidence="4 5">ATCC 12478</strain>
    </source>
</reference>
<dbReference type="GO" id="GO:0046872">
    <property type="term" value="F:metal ion binding"/>
    <property type="evidence" value="ECO:0007669"/>
    <property type="project" value="InterPro"/>
</dbReference>